<dbReference type="InterPro" id="IPR051200">
    <property type="entry name" value="Host-pathogen_enzymatic-act"/>
</dbReference>
<dbReference type="InterPro" id="IPR011048">
    <property type="entry name" value="Haem_d1_sf"/>
</dbReference>
<evidence type="ECO:0000313" key="1">
    <source>
        <dbReference type="EMBL" id="KXW58143.1"/>
    </source>
</evidence>
<dbReference type="STRING" id="1789004.FEMY_13190"/>
<dbReference type="PANTHER" id="PTHR47197:SF3">
    <property type="entry name" value="DIHYDRO-HEME D1 DEHYDROGENASE"/>
    <property type="match status" value="1"/>
</dbReference>
<comment type="caution">
    <text evidence="1">The sequence shown here is derived from an EMBL/GenBank/DDBJ whole genome shotgun (WGS) entry which is preliminary data.</text>
</comment>
<dbReference type="SUPFAM" id="SSF51004">
    <property type="entry name" value="C-terminal (heme d1) domain of cytochrome cd1-nitrite reductase"/>
    <property type="match status" value="1"/>
</dbReference>
<evidence type="ECO:0008006" key="3">
    <source>
        <dbReference type="Google" id="ProtNLM"/>
    </source>
</evidence>
<dbReference type="AlphaFoldDB" id="A0A149VY37"/>
<sequence length="398" mass="43829">MMVFMGTGSTGRACRASGHSDTLAAFKWELWGLMLSTARLSERLATRHAQASPEKRTKTMIKDIPGSAQLWFCLLLLWAPFSAQASEIPAWPLSTLRDIPLPGHSTRWDYVTFDPDSHQLFLAHLGDDTVVVFDTRELRVIATIPQVSQVHGVLYIPELHRLYASATGTDEVVAIDSVSHQIIARIPVGNHPDGLTYVPGEHELFVSDEHGGTDTVIDVLSNTRRATIPLQGQIGNSQYDSASGHVFVNLQTLGQLAEIDPRSHQVLARHPLPKAHGNHGLWVDSVHQLAFVACSDDNTLIVFDLENHRTIATFPVARDPDVLAYDSGLNWLYVAGESGEVSLFQIHGRTVTPLGTAWLGPNAHSVAVDSDTHRAWFPLWNKKGPSVLRITYPTTTSR</sequence>
<gene>
    <name evidence="1" type="ORF">FEMY_13190</name>
</gene>
<proteinExistence type="predicted"/>
<dbReference type="PANTHER" id="PTHR47197">
    <property type="entry name" value="PROTEIN NIRF"/>
    <property type="match status" value="1"/>
</dbReference>
<dbReference type="InterPro" id="IPR015943">
    <property type="entry name" value="WD40/YVTN_repeat-like_dom_sf"/>
</dbReference>
<accession>A0A149VY37</accession>
<evidence type="ECO:0000313" key="2">
    <source>
        <dbReference type="Proteomes" id="UP000075653"/>
    </source>
</evidence>
<keyword evidence="2" id="KW-1185">Reference proteome</keyword>
<name>A0A149VY37_9PROT</name>
<dbReference type="Proteomes" id="UP000075653">
    <property type="component" value="Unassembled WGS sequence"/>
</dbReference>
<dbReference type="Gene3D" id="2.130.10.10">
    <property type="entry name" value="YVTN repeat-like/Quinoprotein amine dehydrogenase"/>
    <property type="match status" value="2"/>
</dbReference>
<reference evidence="1 2" key="1">
    <citation type="submission" date="2016-01" db="EMBL/GenBank/DDBJ databases">
        <title>Genome sequence of the acidophilic iron oxidising Ferrovum strain Z-31.</title>
        <authorList>
            <person name="Poehlein A."/>
            <person name="Ullrich S.R."/>
            <person name="Schloemann M."/>
            <person name="Muehling M."/>
            <person name="Daniel R."/>
        </authorList>
    </citation>
    <scope>NUCLEOTIDE SEQUENCE [LARGE SCALE GENOMIC DNA]</scope>
    <source>
        <strain evidence="1 2">Z-31</strain>
    </source>
</reference>
<dbReference type="EMBL" id="LRRD01000023">
    <property type="protein sequence ID" value="KXW58143.1"/>
    <property type="molecule type" value="Genomic_DNA"/>
</dbReference>
<organism evidence="1 2">
    <name type="scientific">Ferrovum myxofaciens</name>
    <dbReference type="NCBI Taxonomy" id="416213"/>
    <lineage>
        <taxon>Bacteria</taxon>
        <taxon>Pseudomonadati</taxon>
        <taxon>Pseudomonadota</taxon>
        <taxon>Betaproteobacteria</taxon>
        <taxon>Ferrovales</taxon>
        <taxon>Ferrovaceae</taxon>
        <taxon>Ferrovum</taxon>
    </lineage>
</organism>
<dbReference type="RefSeq" id="WP_434782699.1">
    <property type="nucleotide sequence ID" value="NZ_CP149473.1"/>
</dbReference>
<dbReference type="PATRIC" id="fig|1789004.3.peg.1339"/>
<protein>
    <recommendedName>
        <fullName evidence="3">YncE family protein</fullName>
    </recommendedName>
</protein>